<sequence>MTEDEAKPSSNRLPEVGGASGAAGNPGARREDMLGSGRDFPPGQAAVPVPRPQSTLQEYHRVMFLARLVLGFSGLAAFTLGGIAIYTGRRYESIPIGLMMLIGALAHYFWVRRAVKRDMSRNSGGDS</sequence>
<keyword evidence="2" id="KW-1133">Transmembrane helix</keyword>
<evidence type="ECO:0000313" key="3">
    <source>
        <dbReference type="EMBL" id="STO16783.1"/>
    </source>
</evidence>
<gene>
    <name evidence="3" type="ORF">NCTC11819_01357</name>
    <name evidence="4" type="ORF">NCTC11819_02246</name>
</gene>
<dbReference type="EMBL" id="UGGQ01000007">
    <property type="protein sequence ID" value="STO23197.1"/>
    <property type="molecule type" value="Genomic_DNA"/>
</dbReference>
<comment type="caution">
    <text evidence="3">The sequence shown here is derived from an EMBL/GenBank/DDBJ whole genome shotgun (WGS) entry which is preliminary data.</text>
</comment>
<protein>
    <submittedName>
        <fullName evidence="3">Uncharacterized protein</fullName>
    </submittedName>
</protein>
<evidence type="ECO:0000256" key="2">
    <source>
        <dbReference type="SAM" id="Phobius"/>
    </source>
</evidence>
<name>A0A2X1S139_9ACTO</name>
<dbReference type="GeneID" id="61168579"/>
<evidence type="ECO:0000256" key="1">
    <source>
        <dbReference type="SAM" id="MobiDB-lite"/>
    </source>
</evidence>
<accession>A0A2X1S139</accession>
<dbReference type="EMBL" id="UGGQ01000006">
    <property type="protein sequence ID" value="STO16783.1"/>
    <property type="molecule type" value="Genomic_DNA"/>
</dbReference>
<keyword evidence="2" id="KW-0812">Transmembrane</keyword>
<evidence type="ECO:0000313" key="4">
    <source>
        <dbReference type="EMBL" id="STO23197.1"/>
    </source>
</evidence>
<feature type="transmembrane region" description="Helical" evidence="2">
    <location>
        <begin position="93"/>
        <end position="111"/>
    </location>
</feature>
<dbReference type="RefSeq" id="WP_004011734.1">
    <property type="nucleotide sequence ID" value="NZ_CAMPUA010000029.1"/>
</dbReference>
<dbReference type="Proteomes" id="UP000255284">
    <property type="component" value="Unassembled WGS sequence"/>
</dbReference>
<reference evidence="3 5" key="1">
    <citation type="submission" date="2018-06" db="EMBL/GenBank/DDBJ databases">
        <authorList>
            <consortium name="Pathogen Informatics"/>
            <person name="Doyle S."/>
        </authorList>
    </citation>
    <scope>NUCLEOTIDE SEQUENCE [LARGE SCALE GENOMIC DNA]</scope>
    <source>
        <strain evidence="3 5">NCTC11819</strain>
    </source>
</reference>
<keyword evidence="2" id="KW-0472">Membrane</keyword>
<feature type="region of interest" description="Disordered" evidence="1">
    <location>
        <begin position="1"/>
        <end position="51"/>
    </location>
</feature>
<evidence type="ECO:0000313" key="5">
    <source>
        <dbReference type="Proteomes" id="UP000255284"/>
    </source>
</evidence>
<feature type="transmembrane region" description="Helical" evidence="2">
    <location>
        <begin position="64"/>
        <end position="87"/>
    </location>
</feature>
<dbReference type="AlphaFoldDB" id="A0A2X1S139"/>
<organism evidence="3 5">
    <name type="scientific">Mobiluncus mulieris</name>
    <dbReference type="NCBI Taxonomy" id="2052"/>
    <lineage>
        <taxon>Bacteria</taxon>
        <taxon>Bacillati</taxon>
        <taxon>Actinomycetota</taxon>
        <taxon>Actinomycetes</taxon>
        <taxon>Actinomycetales</taxon>
        <taxon>Actinomycetaceae</taxon>
        <taxon>Mobiluncus</taxon>
    </lineage>
</organism>
<proteinExistence type="predicted"/>